<organism evidence="1">
    <name type="scientific">Arundo donax</name>
    <name type="common">Giant reed</name>
    <name type="synonym">Donax arundinaceus</name>
    <dbReference type="NCBI Taxonomy" id="35708"/>
    <lineage>
        <taxon>Eukaryota</taxon>
        <taxon>Viridiplantae</taxon>
        <taxon>Streptophyta</taxon>
        <taxon>Embryophyta</taxon>
        <taxon>Tracheophyta</taxon>
        <taxon>Spermatophyta</taxon>
        <taxon>Magnoliopsida</taxon>
        <taxon>Liliopsida</taxon>
        <taxon>Poales</taxon>
        <taxon>Poaceae</taxon>
        <taxon>PACMAD clade</taxon>
        <taxon>Arundinoideae</taxon>
        <taxon>Arundineae</taxon>
        <taxon>Arundo</taxon>
    </lineage>
</organism>
<protein>
    <submittedName>
        <fullName evidence="1">Uncharacterized protein</fullName>
    </submittedName>
</protein>
<dbReference type="EMBL" id="GBRH01169327">
    <property type="protein sequence ID" value="JAE28569.1"/>
    <property type="molecule type" value="Transcribed_RNA"/>
</dbReference>
<dbReference type="AlphaFoldDB" id="A0A0A9GYE4"/>
<reference evidence="1" key="1">
    <citation type="submission" date="2014-09" db="EMBL/GenBank/DDBJ databases">
        <authorList>
            <person name="Magalhaes I.L.F."/>
            <person name="Oliveira U."/>
            <person name="Santos F.R."/>
            <person name="Vidigal T.H.D.A."/>
            <person name="Brescovit A.D."/>
            <person name="Santos A.J."/>
        </authorList>
    </citation>
    <scope>NUCLEOTIDE SEQUENCE</scope>
    <source>
        <tissue evidence="1">Shoot tissue taken approximately 20 cm above the soil surface</tissue>
    </source>
</reference>
<sequence>MNAVHTPSTTCSSKVDLNCRSLYNMLIFDKSHVNRNK</sequence>
<name>A0A0A9GYE4_ARUDO</name>
<proteinExistence type="predicted"/>
<reference evidence="1" key="2">
    <citation type="journal article" date="2015" name="Data Brief">
        <title>Shoot transcriptome of the giant reed, Arundo donax.</title>
        <authorList>
            <person name="Barrero R.A."/>
            <person name="Guerrero F.D."/>
            <person name="Moolhuijzen P."/>
            <person name="Goolsby J.A."/>
            <person name="Tidwell J."/>
            <person name="Bellgard S.E."/>
            <person name="Bellgard M.I."/>
        </authorList>
    </citation>
    <scope>NUCLEOTIDE SEQUENCE</scope>
    <source>
        <tissue evidence="1">Shoot tissue taken approximately 20 cm above the soil surface</tissue>
    </source>
</reference>
<accession>A0A0A9GYE4</accession>
<evidence type="ECO:0000313" key="1">
    <source>
        <dbReference type="EMBL" id="JAE28569.1"/>
    </source>
</evidence>